<dbReference type="PROSITE" id="PS51125">
    <property type="entry name" value="NHL"/>
    <property type="match status" value="1"/>
</dbReference>
<dbReference type="EMBL" id="CAJPWZ010002499">
    <property type="protein sequence ID" value="CAG2238977.1"/>
    <property type="molecule type" value="Genomic_DNA"/>
</dbReference>
<keyword evidence="1" id="KW-0677">Repeat</keyword>
<dbReference type="AlphaFoldDB" id="A0A8S3TZC0"/>
<evidence type="ECO:0000313" key="4">
    <source>
        <dbReference type="Proteomes" id="UP000683360"/>
    </source>
</evidence>
<dbReference type="InterPro" id="IPR001258">
    <property type="entry name" value="NHL_repeat"/>
</dbReference>
<evidence type="ECO:0000313" key="3">
    <source>
        <dbReference type="EMBL" id="CAG2238977.1"/>
    </source>
</evidence>
<protein>
    <recommendedName>
        <fullName evidence="5">TRIM2_3</fullName>
    </recommendedName>
</protein>
<organism evidence="3 4">
    <name type="scientific">Mytilus edulis</name>
    <name type="common">Blue mussel</name>
    <dbReference type="NCBI Taxonomy" id="6550"/>
    <lineage>
        <taxon>Eukaryota</taxon>
        <taxon>Metazoa</taxon>
        <taxon>Spiralia</taxon>
        <taxon>Lophotrochozoa</taxon>
        <taxon>Mollusca</taxon>
        <taxon>Bivalvia</taxon>
        <taxon>Autobranchia</taxon>
        <taxon>Pteriomorphia</taxon>
        <taxon>Mytilida</taxon>
        <taxon>Mytiloidea</taxon>
        <taxon>Mytilidae</taxon>
        <taxon>Mytilinae</taxon>
        <taxon>Mytilus</taxon>
    </lineage>
</organism>
<gene>
    <name evidence="3" type="ORF">MEDL_51361</name>
</gene>
<dbReference type="InterPro" id="IPR050952">
    <property type="entry name" value="TRIM-NHL_E3_ligases"/>
</dbReference>
<evidence type="ECO:0000256" key="1">
    <source>
        <dbReference type="ARBA" id="ARBA00022737"/>
    </source>
</evidence>
<accession>A0A8S3TZC0</accession>
<evidence type="ECO:0008006" key="5">
    <source>
        <dbReference type="Google" id="ProtNLM"/>
    </source>
</evidence>
<comment type="caution">
    <text evidence="3">The sequence shown here is derived from an EMBL/GenBank/DDBJ whole genome shotgun (WGS) entry which is preliminary data.</text>
</comment>
<dbReference type="Proteomes" id="UP000683360">
    <property type="component" value="Unassembled WGS sequence"/>
</dbReference>
<dbReference type="GO" id="GO:0061630">
    <property type="term" value="F:ubiquitin protein ligase activity"/>
    <property type="evidence" value="ECO:0007669"/>
    <property type="project" value="TreeGrafter"/>
</dbReference>
<dbReference type="PANTHER" id="PTHR24104:SF50">
    <property type="entry name" value="SMP-30_GLUCONOLACTONASE_LRE-LIKE REGION DOMAIN-CONTAINING PROTEIN"/>
    <property type="match status" value="1"/>
</dbReference>
<dbReference type="Gene3D" id="2.120.10.30">
    <property type="entry name" value="TolB, C-terminal domain"/>
    <property type="match status" value="1"/>
</dbReference>
<dbReference type="SUPFAM" id="SSF101898">
    <property type="entry name" value="NHL repeat"/>
    <property type="match status" value="1"/>
</dbReference>
<dbReference type="GO" id="GO:0000209">
    <property type="term" value="P:protein polyubiquitination"/>
    <property type="evidence" value="ECO:0007669"/>
    <property type="project" value="TreeGrafter"/>
</dbReference>
<dbReference type="Pfam" id="PF01436">
    <property type="entry name" value="NHL"/>
    <property type="match status" value="1"/>
</dbReference>
<reference evidence="3" key="1">
    <citation type="submission" date="2021-03" db="EMBL/GenBank/DDBJ databases">
        <authorList>
            <person name="Bekaert M."/>
        </authorList>
    </citation>
    <scope>NUCLEOTIDE SEQUENCE</scope>
</reference>
<proteinExistence type="predicted"/>
<keyword evidence="4" id="KW-1185">Reference proteome</keyword>
<evidence type="ECO:0000256" key="2">
    <source>
        <dbReference type="PROSITE-ProRule" id="PRU00504"/>
    </source>
</evidence>
<dbReference type="InterPro" id="IPR011042">
    <property type="entry name" value="6-blade_b-propeller_TolB-like"/>
</dbReference>
<feature type="repeat" description="NHL" evidence="2">
    <location>
        <begin position="397"/>
        <end position="428"/>
    </location>
</feature>
<dbReference type="GO" id="GO:0043161">
    <property type="term" value="P:proteasome-mediated ubiquitin-dependent protein catabolic process"/>
    <property type="evidence" value="ECO:0007669"/>
    <property type="project" value="TreeGrafter"/>
</dbReference>
<dbReference type="OrthoDB" id="6071540at2759"/>
<sequence length="475" mass="54297">MPCCDECISTNHSKCTGIKSLAAVVEKQKLEKIKESVEKEIYSILHVLDKMVNNKSINIQTGEQQCENIKKSFHKIREKINKHLDHLEKKLCQETDNLWDQETSTARDFITEIEKKKTNLQKMQEHLLSVTTQSSKLQSFLGLHQIEQQVHQCQQYVEDLENDDRAKEFCIKMTQKNEIKNILQQLGSLESIGEVTVVQTETDLNRESSVRRKAQVESQSNINNMTMSIETKIEINIKKIISDMICLMDGRLIIVERFGKVNLLTSDGKLQKQLPIPGAAYSVTQINQNTIAITYPRETAIKIFNMENETVTKVITLDKACFGLSFSNNSLAVGLNNDEIRIIDLEGNTLKSIQVQSESYLCYLVYCNDRVIYSDYNGKAVYCYDESGKQIWQYKQDLSRPRGLCIDTYGNIIVADYDSNRIIVISKDGQESKVLISKEDGLKDPKCICFKHNESSGFICDYNGSYLAKFNLVVR</sequence>
<name>A0A8S3TZC0_MYTED</name>
<dbReference type="PANTHER" id="PTHR24104">
    <property type="entry name" value="E3 UBIQUITIN-PROTEIN LIGASE NHLRC1-RELATED"/>
    <property type="match status" value="1"/>
</dbReference>